<dbReference type="InterPro" id="IPR001577">
    <property type="entry name" value="Peptidase_M8"/>
</dbReference>
<dbReference type="Proteomes" id="UP000002805">
    <property type="component" value="Chromosome"/>
</dbReference>
<organism evidence="7 8">
    <name type="scientific">Streptomyces pristinaespiralis (strain ATCC 25486 / DSM 40338 / CBS 914.69 / JCM 4507 / KCC S-0507 / NBRC 13074 / NRRL 2958 / 5647)</name>
    <dbReference type="NCBI Taxonomy" id="457429"/>
    <lineage>
        <taxon>Bacteria</taxon>
        <taxon>Bacillati</taxon>
        <taxon>Actinomycetota</taxon>
        <taxon>Actinomycetes</taxon>
        <taxon>Kitasatosporales</taxon>
        <taxon>Streptomycetaceae</taxon>
        <taxon>Streptomyces</taxon>
    </lineage>
</organism>
<keyword evidence="5" id="KW-0862">Zinc</keyword>
<comment type="cofactor">
    <cofactor evidence="1">
        <name>Zn(2+)</name>
        <dbReference type="ChEBI" id="CHEBI:29105"/>
    </cofactor>
</comment>
<dbReference type="GO" id="GO:0007155">
    <property type="term" value="P:cell adhesion"/>
    <property type="evidence" value="ECO:0007669"/>
    <property type="project" value="InterPro"/>
</dbReference>
<keyword evidence="8" id="KW-1185">Reference proteome</keyword>
<sequence length="328" mass="35003">MRKQANFQRYLVASPTTLNTPNVIQGAQSRLHAMGEVAMGRHINDPFETYRAVADSGRAAELAATTSPFQIEVRFLGGLTNSQKSVFAEAADRWAHVIVGDLETAIINDFTGRVVIDDLLIDAEGVPIDGVNNVPNILGQAGPTRFRRDDAASGAGLPAKGRMRFDSADLTQMEEGGSLLDVITHEMGHVLGIGTVWDDFAVLKDFPGDDPTFVGPEAMKEFGRLTGEGPAPVPVANVGGAGSAGGHWRESVFDNELMSPNIDGSNNPLSRLTVASLGDLGYTVDLDAAQDYELPNLLEIARSGRLPASVQEHVVLPTVPTRIPAERP</sequence>
<evidence type="ECO:0000256" key="3">
    <source>
        <dbReference type="ARBA" id="ARBA00022723"/>
    </source>
</evidence>
<keyword evidence="4" id="KW-0378">Hydrolase</keyword>
<dbReference type="eggNOG" id="COG1404">
    <property type="taxonomic scope" value="Bacteria"/>
</dbReference>
<evidence type="ECO:0008006" key="9">
    <source>
        <dbReference type="Google" id="ProtNLM"/>
    </source>
</evidence>
<dbReference type="Gene3D" id="3.90.132.10">
    <property type="entry name" value="Leishmanolysin , domain 2"/>
    <property type="match status" value="1"/>
</dbReference>
<evidence type="ECO:0000313" key="7">
    <source>
        <dbReference type="EMBL" id="EDY65783.1"/>
    </source>
</evidence>
<proteinExistence type="predicted"/>
<evidence type="ECO:0000256" key="6">
    <source>
        <dbReference type="ARBA" id="ARBA00023049"/>
    </source>
</evidence>
<reference evidence="8" key="2">
    <citation type="submission" date="2009-10" db="EMBL/GenBank/DDBJ databases">
        <title>The genome sequence of Streptomyces pristinaespiralis strain ATCC 25486.</title>
        <authorList>
            <consortium name="The Broad Institute Genome Sequencing Platform"/>
            <consortium name="Broad Institute Microbial Sequencing Center"/>
            <person name="Fischbach M."/>
            <person name="Godfrey P."/>
            <person name="Ward D."/>
            <person name="Young S."/>
            <person name="Zeng Q."/>
            <person name="Koehrsen M."/>
            <person name="Alvarado L."/>
            <person name="Berlin A.M."/>
            <person name="Bochicchio J."/>
            <person name="Borenstein D."/>
            <person name="Chapman S.B."/>
            <person name="Chen Z."/>
            <person name="Engels R."/>
            <person name="Freedman E."/>
            <person name="Gellesch M."/>
            <person name="Goldberg J."/>
            <person name="Griggs A."/>
            <person name="Gujja S."/>
            <person name="Heilman E.R."/>
            <person name="Heiman D.I."/>
            <person name="Hepburn T.A."/>
            <person name="Howarth C."/>
            <person name="Jen D."/>
            <person name="Larson L."/>
            <person name="Lewis B."/>
            <person name="Mehta T."/>
            <person name="Park D."/>
            <person name="Pearson M."/>
            <person name="Richards J."/>
            <person name="Roberts A."/>
            <person name="Saif S."/>
            <person name="Shea T.D."/>
            <person name="Shenoy N."/>
            <person name="Sisk P."/>
            <person name="Stolte C."/>
            <person name="Sykes S.N."/>
            <person name="Thomson T."/>
            <person name="Walk T."/>
            <person name="White J."/>
            <person name="Yandava C."/>
            <person name="Straight P."/>
            <person name="Clardy J."/>
            <person name="Hung D."/>
            <person name="Kolter R."/>
            <person name="Mekalanos J."/>
            <person name="Walker S."/>
            <person name="Walsh C.T."/>
            <person name="Wieland-Brown L.C."/>
            <person name="Haas B."/>
            <person name="Nusbaum C."/>
            <person name="Birren B."/>
        </authorList>
    </citation>
    <scope>NUCLEOTIDE SEQUENCE [LARGE SCALE GENOMIC DNA]</scope>
    <source>
        <strain evidence="8">ATCC 25486 / DSM 40338 / CBS 914.69 / JCM 4507 / NBRC 13074 / NRRL 2958 / 5647</strain>
    </source>
</reference>
<dbReference type="Pfam" id="PF01457">
    <property type="entry name" value="Peptidase_M8"/>
    <property type="match status" value="1"/>
</dbReference>
<dbReference type="HOGENOM" id="CLU_079615_0_0_11"/>
<name>B5HG22_STRE2</name>
<protein>
    <recommendedName>
        <fullName evidence="9">Peptidase</fullName>
    </recommendedName>
</protein>
<evidence type="ECO:0000256" key="5">
    <source>
        <dbReference type="ARBA" id="ARBA00022833"/>
    </source>
</evidence>
<keyword evidence="2" id="KW-0645">Protease</keyword>
<reference evidence="8" key="1">
    <citation type="submission" date="2008-02" db="EMBL/GenBank/DDBJ databases">
        <authorList>
            <consortium name="The Broad Institute Genome Sequencing Platform"/>
            <person name="Fischbach M."/>
            <person name="Ward D."/>
            <person name="Young S."/>
            <person name="Jaffe D."/>
            <person name="Gnerre S."/>
            <person name="Berlin A."/>
            <person name="Heiman D."/>
            <person name="Hepburn T."/>
            <person name="Sykes S."/>
            <person name="Alvarado L."/>
            <person name="Kodira C.D."/>
            <person name="Straight P."/>
            <person name="Clardy J."/>
            <person name="Hung D."/>
            <person name="Kolter R."/>
            <person name="Mekalanos J."/>
            <person name="Walker S."/>
            <person name="Walsh C.T."/>
            <person name="Lander E."/>
            <person name="Galagan J."/>
            <person name="Nusbaum C."/>
            <person name="Birren B."/>
        </authorList>
    </citation>
    <scope>NUCLEOTIDE SEQUENCE [LARGE SCALE GENOMIC DNA]</scope>
    <source>
        <strain evidence="8">ATCC 25486 / DSM 40338 / CBS 914.69 / JCM 4507 / NBRC 13074 / NRRL 2958 / 5647</strain>
    </source>
</reference>
<dbReference type="EMBL" id="CM000950">
    <property type="protein sequence ID" value="EDY65783.1"/>
    <property type="molecule type" value="Genomic_DNA"/>
</dbReference>
<dbReference type="Gene3D" id="3.40.390.10">
    <property type="entry name" value="Collagenase (Catalytic Domain)"/>
    <property type="match status" value="1"/>
</dbReference>
<dbReference type="AlphaFoldDB" id="B5HG22"/>
<gene>
    <name evidence="7" type="ORF">SSDG_04155</name>
</gene>
<evidence type="ECO:0000256" key="2">
    <source>
        <dbReference type="ARBA" id="ARBA00022670"/>
    </source>
</evidence>
<dbReference type="InterPro" id="IPR024079">
    <property type="entry name" value="MetalloPept_cat_dom_sf"/>
</dbReference>
<evidence type="ECO:0000313" key="8">
    <source>
        <dbReference type="Proteomes" id="UP000002805"/>
    </source>
</evidence>
<evidence type="ECO:0000256" key="4">
    <source>
        <dbReference type="ARBA" id="ARBA00022801"/>
    </source>
</evidence>
<evidence type="ECO:0000256" key="1">
    <source>
        <dbReference type="ARBA" id="ARBA00001947"/>
    </source>
</evidence>
<dbReference type="SUPFAM" id="SSF55486">
    <property type="entry name" value="Metalloproteases ('zincins'), catalytic domain"/>
    <property type="match status" value="2"/>
</dbReference>
<dbReference type="GO" id="GO:0046872">
    <property type="term" value="F:metal ion binding"/>
    <property type="evidence" value="ECO:0007669"/>
    <property type="project" value="UniProtKB-KW"/>
</dbReference>
<keyword evidence="3" id="KW-0479">Metal-binding</keyword>
<keyword evidence="6" id="KW-0482">Metalloprotease</keyword>
<dbReference type="GO" id="GO:0004222">
    <property type="term" value="F:metalloendopeptidase activity"/>
    <property type="evidence" value="ECO:0007669"/>
    <property type="project" value="InterPro"/>
</dbReference>
<accession>B5HG22</accession>
<dbReference type="GO" id="GO:0006508">
    <property type="term" value="P:proteolysis"/>
    <property type="evidence" value="ECO:0007669"/>
    <property type="project" value="UniProtKB-KW"/>
</dbReference>
<dbReference type="GO" id="GO:0016020">
    <property type="term" value="C:membrane"/>
    <property type="evidence" value="ECO:0007669"/>
    <property type="project" value="InterPro"/>
</dbReference>